<protein>
    <submittedName>
        <fullName evidence="2">Uncharacterized protein</fullName>
    </submittedName>
</protein>
<reference evidence="2 3" key="1">
    <citation type="journal article" date="2021" name="MBio">
        <title>A New Model Trypanosomatid, Novymonas esmeraldas: Genomic Perception of Its 'Candidatus Pandoraea novymonadis' Endosymbiont.</title>
        <authorList>
            <person name="Zakharova A."/>
            <person name="Saura A."/>
            <person name="Butenko A."/>
            <person name="Podesvova L."/>
            <person name="Warmusova S."/>
            <person name="Kostygov A.Y."/>
            <person name="Nenarokova A."/>
            <person name="Lukes J."/>
            <person name="Opperdoes F.R."/>
            <person name="Yurchenko V."/>
        </authorList>
    </citation>
    <scope>NUCLEOTIDE SEQUENCE [LARGE SCALE GENOMIC DNA]</scope>
    <source>
        <strain evidence="2 3">E262AT.01</strain>
    </source>
</reference>
<name>A0AAW0EM33_9TRYP</name>
<comment type="caution">
    <text evidence="2">The sequence shown here is derived from an EMBL/GenBank/DDBJ whole genome shotgun (WGS) entry which is preliminary data.</text>
</comment>
<accession>A0AAW0EM33</accession>
<dbReference type="AlphaFoldDB" id="A0AAW0EM33"/>
<feature type="region of interest" description="Disordered" evidence="1">
    <location>
        <begin position="258"/>
        <end position="291"/>
    </location>
</feature>
<feature type="region of interest" description="Disordered" evidence="1">
    <location>
        <begin position="141"/>
        <end position="170"/>
    </location>
</feature>
<evidence type="ECO:0000313" key="2">
    <source>
        <dbReference type="EMBL" id="KAK7194661.1"/>
    </source>
</evidence>
<dbReference type="EMBL" id="JAECZO010000040">
    <property type="protein sequence ID" value="KAK7194661.1"/>
    <property type="molecule type" value="Genomic_DNA"/>
</dbReference>
<feature type="compositionally biased region" description="Low complexity" evidence="1">
    <location>
        <begin position="80"/>
        <end position="106"/>
    </location>
</feature>
<feature type="compositionally biased region" description="Acidic residues" evidence="1">
    <location>
        <begin position="270"/>
        <end position="282"/>
    </location>
</feature>
<keyword evidence="3" id="KW-1185">Reference proteome</keyword>
<sequence>MSDCSAEAVSSSSKDELLAIVFQAAMDAPLSMSRDVDPAQQSDRIAAWAASLHDKQVPAELVHDCARLLRVTTLPATGEGSSTAAQAGQPAPAPRSSSKRTAASSALTPQRVSIDTKLDSDHCTIARLLDDARVQRERWLDEHSDTTSRANGPALQQQSHDNGGALDSGSMADDIFSAEAAEQERWHTWAAVLREVKTEAAVKHQRQRQHGRGAAASPHVHLDELLDYLDVPETRWLLEDAPSTAMLAADIFMASRTYADDDSGGGGGAVEDDDDDDDDEGNSNERATSDMAALHRYLSDLSRSAVPPLRSLLSLTLASHVGGGAPGGPRGP</sequence>
<dbReference type="Proteomes" id="UP001430356">
    <property type="component" value="Unassembled WGS sequence"/>
</dbReference>
<proteinExistence type="predicted"/>
<evidence type="ECO:0000313" key="3">
    <source>
        <dbReference type="Proteomes" id="UP001430356"/>
    </source>
</evidence>
<gene>
    <name evidence="2" type="ORF">NESM_000385000</name>
</gene>
<feature type="region of interest" description="Disordered" evidence="1">
    <location>
        <begin position="78"/>
        <end position="109"/>
    </location>
</feature>
<organism evidence="2 3">
    <name type="scientific">Novymonas esmeraldas</name>
    <dbReference type="NCBI Taxonomy" id="1808958"/>
    <lineage>
        <taxon>Eukaryota</taxon>
        <taxon>Discoba</taxon>
        <taxon>Euglenozoa</taxon>
        <taxon>Kinetoplastea</taxon>
        <taxon>Metakinetoplastina</taxon>
        <taxon>Trypanosomatida</taxon>
        <taxon>Trypanosomatidae</taxon>
        <taxon>Novymonas</taxon>
    </lineage>
</organism>
<feature type="compositionally biased region" description="Polar residues" evidence="1">
    <location>
        <begin position="147"/>
        <end position="161"/>
    </location>
</feature>
<evidence type="ECO:0000256" key="1">
    <source>
        <dbReference type="SAM" id="MobiDB-lite"/>
    </source>
</evidence>